<dbReference type="Pfam" id="PF13328">
    <property type="entry name" value="HD_4"/>
    <property type="match status" value="1"/>
</dbReference>
<dbReference type="InterPro" id="IPR043519">
    <property type="entry name" value="NT_sf"/>
</dbReference>
<dbReference type="PANTHER" id="PTHR21262:SF0">
    <property type="entry name" value="GTP DIPHOSPHOKINASE RSH3, CHLOROPLASTIC-RELATED"/>
    <property type="match status" value="1"/>
</dbReference>
<feature type="region of interest" description="Disordered" evidence="1">
    <location>
        <begin position="1"/>
        <end position="38"/>
    </location>
</feature>
<dbReference type="Gene3D" id="1.10.3210.10">
    <property type="entry name" value="Hypothetical protein af1432"/>
    <property type="match status" value="1"/>
</dbReference>
<feature type="region of interest" description="Disordered" evidence="1">
    <location>
        <begin position="159"/>
        <end position="184"/>
    </location>
</feature>
<organism evidence="3">
    <name type="scientific">Pyramimonas obovata</name>
    <dbReference type="NCBI Taxonomy" id="1411642"/>
    <lineage>
        <taxon>Eukaryota</taxon>
        <taxon>Viridiplantae</taxon>
        <taxon>Chlorophyta</taxon>
        <taxon>Pyramimonadophyceae</taxon>
        <taxon>Pyramimonadales</taxon>
        <taxon>Pyramimonadaceae</taxon>
        <taxon>Pyramimonas</taxon>
        <taxon>Pyramimonas incertae sedis</taxon>
    </lineage>
</organism>
<feature type="domain" description="RelA/SpoT" evidence="2">
    <location>
        <begin position="463"/>
        <end position="571"/>
    </location>
</feature>
<dbReference type="AlphaFoldDB" id="A0A7S0REV5"/>
<dbReference type="SUPFAM" id="SSF81301">
    <property type="entry name" value="Nucleotidyltransferase"/>
    <property type="match status" value="1"/>
</dbReference>
<accession>A0A7S0REV5</accession>
<dbReference type="Gene3D" id="3.30.460.10">
    <property type="entry name" value="Beta Polymerase, domain 2"/>
    <property type="match status" value="1"/>
</dbReference>
<dbReference type="GO" id="GO:0015969">
    <property type="term" value="P:guanosine tetraphosphate metabolic process"/>
    <property type="evidence" value="ECO:0007669"/>
    <property type="project" value="InterPro"/>
</dbReference>
<proteinExistence type="predicted"/>
<dbReference type="CDD" id="cd05399">
    <property type="entry name" value="NT_Rel-Spo_like"/>
    <property type="match status" value="1"/>
</dbReference>
<dbReference type="Pfam" id="PF04607">
    <property type="entry name" value="RelA_SpoT"/>
    <property type="match status" value="1"/>
</dbReference>
<gene>
    <name evidence="3" type="ORF">POBO1169_LOCUS12785</name>
</gene>
<name>A0A7S0REV5_9CHLO</name>
<feature type="compositionally biased region" description="Low complexity" evidence="1">
    <location>
        <begin position="171"/>
        <end position="184"/>
    </location>
</feature>
<evidence type="ECO:0000256" key="1">
    <source>
        <dbReference type="SAM" id="MobiDB-lite"/>
    </source>
</evidence>
<feature type="compositionally biased region" description="Low complexity" evidence="1">
    <location>
        <begin position="26"/>
        <end position="38"/>
    </location>
</feature>
<dbReference type="SMART" id="SM00954">
    <property type="entry name" value="RelA_SpoT"/>
    <property type="match status" value="1"/>
</dbReference>
<evidence type="ECO:0000313" key="3">
    <source>
        <dbReference type="EMBL" id="CAD8675611.1"/>
    </source>
</evidence>
<sequence length="792" mass="87287">MSVFSTSPPLRQGFCTSAPQSSDTFRVGSSGRSSLLGHQLRSKPALPFSPVTPLGALGWSVDTEDATPFTSAVASSFNTPSKMKRTPRSFDSMCSGSVGTGVDPRTRGSARTRSKAEPVPVSVGFRVNRKSVDNYQPPTNGQIAYKNDVKPLGLLKMQLSKRRSAEDTADSSTSGSPTSPNVVTPVLTPVVAEHERMADGMPSLEECTSLGSTPRSALEANIKLADDHDSMLKAAQAQHKVFHDRVVRRAFCIARSAHTGNFRENGDPCLAKCVGTALILADYGLSAPVVAAGLLNDCLEDSMMTEDQLRHLIDDEVVDMVVGVGKLRSLHDLYSTSLDKLHEVELDRLRTMLLVMSDVNVMMIKLADQLRHLSALDHLPAEDAQILVAETHGLLVPLANRLGVWRLKSDLEDACMRFESPEEYRQLSASLAERCDAESVLGYIATVQGALKERGVGFRDITGRNKNVFGVAKKMRKKGKKLEEVFDVRAIRVVVSHETECYKVLEAVHGLWGAQKTKDYIRSPKANGYQSLHTVLMMPDGCPLEVQIRTERMDQVAEYGVAAHWRYKEGSSSGANPFHERQVEWARFVLSWHSEVNDHKLRVDPGQSVEEDGAEVCACTFPEHRPHCKHKRLETEPVPSMSSSRQDTDPVYVIVKKEGGAVDLQMLPPRATLRTLRKKLAQVQSMENVRLVVNAHEEDCEQEAETELNMGDVVDLVVEEAKPSTSPGSSPALIDISEDAIHRERVRLSQLWSASAHAPDEQPVYHYQAPKARPVRILSPAYSTPELRPELS</sequence>
<reference evidence="3" key="1">
    <citation type="submission" date="2021-01" db="EMBL/GenBank/DDBJ databases">
        <authorList>
            <person name="Corre E."/>
            <person name="Pelletier E."/>
            <person name="Niang G."/>
            <person name="Scheremetjew M."/>
            <person name="Finn R."/>
            <person name="Kale V."/>
            <person name="Holt S."/>
            <person name="Cochrane G."/>
            <person name="Meng A."/>
            <person name="Brown T."/>
            <person name="Cohen L."/>
        </authorList>
    </citation>
    <scope>NUCLEOTIDE SEQUENCE</scope>
    <source>
        <strain evidence="3">CCMP722</strain>
    </source>
</reference>
<protein>
    <recommendedName>
        <fullName evidence="2">RelA/SpoT domain-containing protein</fullName>
    </recommendedName>
</protein>
<evidence type="ECO:0000259" key="2">
    <source>
        <dbReference type="SMART" id="SM00954"/>
    </source>
</evidence>
<feature type="compositionally biased region" description="Polar residues" evidence="1">
    <location>
        <begin position="1"/>
        <end position="24"/>
    </location>
</feature>
<feature type="region of interest" description="Disordered" evidence="1">
    <location>
        <begin position="79"/>
        <end position="117"/>
    </location>
</feature>
<dbReference type="PANTHER" id="PTHR21262">
    <property type="entry name" value="GUANOSINE-3',5'-BIS DIPHOSPHATE 3'-PYROPHOSPHOHYDROLASE"/>
    <property type="match status" value="1"/>
</dbReference>
<dbReference type="SUPFAM" id="SSF109604">
    <property type="entry name" value="HD-domain/PDEase-like"/>
    <property type="match status" value="1"/>
</dbReference>
<dbReference type="InterPro" id="IPR007685">
    <property type="entry name" value="RelA_SpoT"/>
</dbReference>
<dbReference type="EMBL" id="HBFA01025132">
    <property type="protein sequence ID" value="CAD8675611.1"/>
    <property type="molecule type" value="Transcribed_RNA"/>
</dbReference>
<dbReference type="GO" id="GO:0009507">
    <property type="term" value="C:chloroplast"/>
    <property type="evidence" value="ECO:0007669"/>
    <property type="project" value="TreeGrafter"/>
</dbReference>